<feature type="chain" id="PRO_5015149164" evidence="1">
    <location>
        <begin position="19"/>
        <end position="65"/>
    </location>
</feature>
<feature type="signal peptide" evidence="1">
    <location>
        <begin position="1"/>
        <end position="18"/>
    </location>
</feature>
<evidence type="ECO:0000313" key="2">
    <source>
        <dbReference type="EMBL" id="MBW93033.1"/>
    </source>
</evidence>
<name>A0A2P2JHV3_RHIMU</name>
<evidence type="ECO:0000256" key="1">
    <source>
        <dbReference type="SAM" id="SignalP"/>
    </source>
</evidence>
<organism evidence="2">
    <name type="scientific">Rhizophora mucronata</name>
    <name type="common">Asiatic mangrove</name>
    <dbReference type="NCBI Taxonomy" id="61149"/>
    <lineage>
        <taxon>Eukaryota</taxon>
        <taxon>Viridiplantae</taxon>
        <taxon>Streptophyta</taxon>
        <taxon>Embryophyta</taxon>
        <taxon>Tracheophyta</taxon>
        <taxon>Spermatophyta</taxon>
        <taxon>Magnoliopsida</taxon>
        <taxon>eudicotyledons</taxon>
        <taxon>Gunneridae</taxon>
        <taxon>Pentapetalae</taxon>
        <taxon>rosids</taxon>
        <taxon>fabids</taxon>
        <taxon>Malpighiales</taxon>
        <taxon>Rhizophoraceae</taxon>
        <taxon>Rhizophora</taxon>
    </lineage>
</organism>
<protein>
    <submittedName>
        <fullName evidence="2">Uncharacterized protein</fullName>
    </submittedName>
</protein>
<keyword evidence="1" id="KW-0732">Signal</keyword>
<reference evidence="2" key="1">
    <citation type="submission" date="2018-02" db="EMBL/GenBank/DDBJ databases">
        <title>Rhizophora mucronata_Transcriptome.</title>
        <authorList>
            <person name="Meera S.P."/>
            <person name="Sreeshan A."/>
            <person name="Augustine A."/>
        </authorList>
    </citation>
    <scope>NUCLEOTIDE SEQUENCE</scope>
    <source>
        <tissue evidence="2">Leaf</tissue>
    </source>
</reference>
<dbReference type="EMBL" id="GGEC01012550">
    <property type="protein sequence ID" value="MBW93033.1"/>
    <property type="molecule type" value="Transcribed_RNA"/>
</dbReference>
<accession>A0A2P2JHV3</accession>
<dbReference type="AlphaFoldDB" id="A0A2P2JHV3"/>
<sequence length="65" mass="7254">MKGTLIFLWARMVGSCDGAAGYFVEEKRSLLYDLVALRSWSCQGDLGDDWTKNAAACIKTYKLCI</sequence>
<proteinExistence type="predicted"/>